<dbReference type="HOGENOM" id="CLU_2182651_0_0_3"/>
<protein>
    <recommendedName>
        <fullName evidence="3">Lipoprotein</fullName>
    </recommendedName>
</protein>
<gene>
    <name evidence="1" type="ordered locus">SYNW1920</name>
</gene>
<keyword evidence="2" id="KW-1185">Reference proteome</keyword>
<dbReference type="PROSITE" id="PS51257">
    <property type="entry name" value="PROKAR_LIPOPROTEIN"/>
    <property type="match status" value="1"/>
</dbReference>
<dbReference type="Proteomes" id="UP000001422">
    <property type="component" value="Chromosome"/>
</dbReference>
<accession>Q7U4Z2</accession>
<name>Q7U4Z2_PARMW</name>
<evidence type="ECO:0000313" key="1">
    <source>
        <dbReference type="EMBL" id="CAE08435.1"/>
    </source>
</evidence>
<proteinExistence type="predicted"/>
<dbReference type="AlphaFoldDB" id="Q7U4Z2"/>
<reference evidence="1 2" key="1">
    <citation type="journal article" date="2003" name="Nature">
        <title>The genome of a motile marine Synechococcus.</title>
        <authorList>
            <person name="Palenik B."/>
            <person name="Brahamsha B."/>
            <person name="Larimer F."/>
            <person name="Land M."/>
            <person name="Hauser L."/>
            <person name="Chain P."/>
            <person name="Lamerdin J."/>
            <person name="Regala W."/>
            <person name="Allen E.A."/>
            <person name="McCarren J."/>
            <person name="Paulsen I."/>
            <person name="Dufresne A."/>
            <person name="Partensky F."/>
            <person name="Webb E."/>
            <person name="Waterbury J."/>
        </authorList>
    </citation>
    <scope>NUCLEOTIDE SEQUENCE [LARGE SCALE GENOMIC DNA]</scope>
    <source>
        <strain evidence="1 2">WH8102</strain>
    </source>
</reference>
<dbReference type="KEGG" id="syw:SYNW1920"/>
<dbReference type="EMBL" id="BX569694">
    <property type="protein sequence ID" value="CAE08435.1"/>
    <property type="molecule type" value="Genomic_DNA"/>
</dbReference>
<dbReference type="eggNOG" id="ENOG50345R4">
    <property type="taxonomic scope" value="Bacteria"/>
</dbReference>
<dbReference type="RefSeq" id="WP_011128778.1">
    <property type="nucleotide sequence ID" value="NC_005070.1"/>
</dbReference>
<evidence type="ECO:0000313" key="2">
    <source>
        <dbReference type="Proteomes" id="UP000001422"/>
    </source>
</evidence>
<organism evidence="1 2">
    <name type="scientific">Parasynechococcus marenigrum (strain WH8102)</name>
    <dbReference type="NCBI Taxonomy" id="84588"/>
    <lineage>
        <taxon>Bacteria</taxon>
        <taxon>Bacillati</taxon>
        <taxon>Cyanobacteriota</taxon>
        <taxon>Cyanophyceae</taxon>
        <taxon>Synechococcales</taxon>
        <taxon>Prochlorococcaceae</taxon>
        <taxon>Parasynechococcus</taxon>
        <taxon>Parasynechococcus marenigrum</taxon>
    </lineage>
</organism>
<sequence>MKPRQLAMPFMAFACLCLSSCGTRSSSTGGDQTSQAALERLELRVNQLERKLSSDSPGKAELDQKVPAGPLQSLTLRLGTDDDRLRLYWADGQSSDLLCSEEGKGVWACG</sequence>
<evidence type="ECO:0008006" key="3">
    <source>
        <dbReference type="Google" id="ProtNLM"/>
    </source>
</evidence>